<dbReference type="EMBL" id="KV907554">
    <property type="protein sequence ID" value="OOF90256.1"/>
    <property type="molecule type" value="Genomic_DNA"/>
</dbReference>
<evidence type="ECO:0000313" key="2">
    <source>
        <dbReference type="Proteomes" id="UP000188318"/>
    </source>
</evidence>
<dbReference type="PANTHER" id="PTHR42034">
    <property type="entry name" value="CHROMOSOME 7, WHOLE GENOME SHOTGUN SEQUENCE-RELATED"/>
    <property type="match status" value="1"/>
</dbReference>
<proteinExistence type="predicted"/>
<dbReference type="Proteomes" id="UP000188318">
    <property type="component" value="Unassembled WGS sequence"/>
</dbReference>
<dbReference type="Gene3D" id="3.30.559.30">
    <property type="entry name" value="Nonribosomal peptide synthetase, condensation domain"/>
    <property type="match status" value="1"/>
</dbReference>
<name>A0A1R3R6Z8_ASPC5</name>
<dbReference type="VEuPathDB" id="FungiDB:ASPCADRAFT_519347"/>
<organism evidence="1 2">
    <name type="scientific">Aspergillus carbonarius (strain ITEM 5010)</name>
    <dbReference type="NCBI Taxonomy" id="602072"/>
    <lineage>
        <taxon>Eukaryota</taxon>
        <taxon>Fungi</taxon>
        <taxon>Dikarya</taxon>
        <taxon>Ascomycota</taxon>
        <taxon>Pezizomycotina</taxon>
        <taxon>Eurotiomycetes</taxon>
        <taxon>Eurotiomycetidae</taxon>
        <taxon>Eurotiales</taxon>
        <taxon>Aspergillaceae</taxon>
        <taxon>Aspergillus</taxon>
        <taxon>Aspergillus subgen. Circumdati</taxon>
    </lineage>
</organism>
<dbReference type="PANTHER" id="PTHR42034:SF1">
    <property type="entry name" value="CONDENSATION DOMAIN-CONTAINING PROTEIN"/>
    <property type="match status" value="1"/>
</dbReference>
<reference evidence="2" key="1">
    <citation type="journal article" date="2017" name="Genome Biol.">
        <title>Comparative genomics reveals high biological diversity and specific adaptations in the industrially and medically important fungal genus Aspergillus.</title>
        <authorList>
            <person name="de Vries R.P."/>
            <person name="Riley R."/>
            <person name="Wiebenga A."/>
            <person name="Aguilar-Osorio G."/>
            <person name="Amillis S."/>
            <person name="Uchima C.A."/>
            <person name="Anderluh G."/>
            <person name="Asadollahi M."/>
            <person name="Askin M."/>
            <person name="Barry K."/>
            <person name="Battaglia E."/>
            <person name="Bayram O."/>
            <person name="Benocci T."/>
            <person name="Braus-Stromeyer S.A."/>
            <person name="Caldana C."/>
            <person name="Canovas D."/>
            <person name="Cerqueira G.C."/>
            <person name="Chen F."/>
            <person name="Chen W."/>
            <person name="Choi C."/>
            <person name="Clum A."/>
            <person name="Dos Santos R.A."/>
            <person name="Damasio A.R."/>
            <person name="Diallinas G."/>
            <person name="Emri T."/>
            <person name="Fekete E."/>
            <person name="Flipphi M."/>
            <person name="Freyberg S."/>
            <person name="Gallo A."/>
            <person name="Gournas C."/>
            <person name="Habgood R."/>
            <person name="Hainaut M."/>
            <person name="Harispe M.L."/>
            <person name="Henrissat B."/>
            <person name="Hilden K.S."/>
            <person name="Hope R."/>
            <person name="Hossain A."/>
            <person name="Karabika E."/>
            <person name="Karaffa L."/>
            <person name="Karanyi Z."/>
            <person name="Krasevec N."/>
            <person name="Kuo A."/>
            <person name="Kusch H."/>
            <person name="LaButti K."/>
            <person name="Lagendijk E.L."/>
            <person name="Lapidus A."/>
            <person name="Levasseur A."/>
            <person name="Lindquist E."/>
            <person name="Lipzen A."/>
            <person name="Logrieco A.F."/>
            <person name="MacCabe A."/>
            <person name="Maekelae M.R."/>
            <person name="Malavazi I."/>
            <person name="Melin P."/>
            <person name="Meyer V."/>
            <person name="Mielnichuk N."/>
            <person name="Miskei M."/>
            <person name="Molnar A.P."/>
            <person name="Mule G."/>
            <person name="Ngan C.Y."/>
            <person name="Orejas M."/>
            <person name="Orosz E."/>
            <person name="Ouedraogo J.P."/>
            <person name="Overkamp K.M."/>
            <person name="Park H.-S."/>
            <person name="Perrone G."/>
            <person name="Piumi F."/>
            <person name="Punt P.J."/>
            <person name="Ram A.F."/>
            <person name="Ramon A."/>
            <person name="Rauscher S."/>
            <person name="Record E."/>
            <person name="Riano-Pachon D.M."/>
            <person name="Robert V."/>
            <person name="Roehrig J."/>
            <person name="Ruller R."/>
            <person name="Salamov A."/>
            <person name="Salih N.S."/>
            <person name="Samson R.A."/>
            <person name="Sandor E."/>
            <person name="Sanguinetti M."/>
            <person name="Schuetze T."/>
            <person name="Sepcic K."/>
            <person name="Shelest E."/>
            <person name="Sherlock G."/>
            <person name="Sophianopoulou V."/>
            <person name="Squina F.M."/>
            <person name="Sun H."/>
            <person name="Susca A."/>
            <person name="Todd R.B."/>
            <person name="Tsang A."/>
            <person name="Unkles S.E."/>
            <person name="van de Wiele N."/>
            <person name="van Rossen-Uffink D."/>
            <person name="Oliveira J.V."/>
            <person name="Vesth T.C."/>
            <person name="Visser J."/>
            <person name="Yu J.-H."/>
            <person name="Zhou M."/>
            <person name="Andersen M.R."/>
            <person name="Archer D.B."/>
            <person name="Baker S.E."/>
            <person name="Benoit I."/>
            <person name="Brakhage A.A."/>
            <person name="Braus G.H."/>
            <person name="Fischer R."/>
            <person name="Frisvad J.C."/>
            <person name="Goldman G.H."/>
            <person name="Houbraken J."/>
            <person name="Oakley B."/>
            <person name="Pocsi I."/>
            <person name="Scazzocchio C."/>
            <person name="Seiboth B."/>
            <person name="vanKuyk P.A."/>
            <person name="Wortman J."/>
            <person name="Dyer P.S."/>
            <person name="Grigoriev I.V."/>
        </authorList>
    </citation>
    <scope>NUCLEOTIDE SEQUENCE [LARGE SCALE GENOMIC DNA]</scope>
    <source>
        <strain evidence="2">ITEM 5010</strain>
    </source>
</reference>
<gene>
    <name evidence="1" type="ORF">ASPCADRAFT_519347</name>
</gene>
<dbReference type="OrthoDB" id="2548233at2759"/>
<dbReference type="InterPro" id="IPR023213">
    <property type="entry name" value="CAT-like_dom_sf"/>
</dbReference>
<dbReference type="Gene3D" id="3.30.559.10">
    <property type="entry name" value="Chloramphenicol acetyltransferase-like domain"/>
    <property type="match status" value="1"/>
</dbReference>
<evidence type="ECO:0008006" key="3">
    <source>
        <dbReference type="Google" id="ProtNLM"/>
    </source>
</evidence>
<dbReference type="OMA" id="GFWPVQV"/>
<accession>A0A1R3R6Z8</accession>
<keyword evidence="2" id="KW-1185">Reference proteome</keyword>
<dbReference type="AlphaFoldDB" id="A0A1R3R6Z8"/>
<protein>
    <recommendedName>
        <fullName evidence="3">Condensation domain-containing protein</fullName>
    </recommendedName>
</protein>
<sequence length="436" mass="49201">MPGNLLIIRRIQAVKTGPRAIPIQSHIPSHHTGISASIETTRPPQEVVEMAKNAWIRLRYLHPALAAEASQTEFRYLALENKLQLKEWLDETFVVKDWDPSMETRGCEDFSITPMRDKPMLYYFPSEKRFVLRTNHMHADGKAAVALFQDFFAEMARLGSGGEVINEPLGAEVQNLASSAFDLVGITPLGQDRSNLLSCLPEPQADDEAFEIPSTNFTLDPGAGKTQSADFSREQTQEFLNRAKNMHLGITSFVHAAILHAAKIISPETDNRTHSTVLIFNFRERCFGQPPNATSRGAALRIGFWPVQVQISDEFLSTAFRIKREYNSLAEHKSAVLAAMVPYLQKSVSVLSKTYFKGILPSFIGNMSNSFPETYGFFKVEKFWMVAVPTDERIYLGIQTFQDRLSVRACYNQSYHSDEQVAEYLKQIKKEIILPS</sequence>
<dbReference type="SUPFAM" id="SSF52777">
    <property type="entry name" value="CoA-dependent acyltransferases"/>
    <property type="match status" value="1"/>
</dbReference>
<evidence type="ECO:0000313" key="1">
    <source>
        <dbReference type="EMBL" id="OOF90256.1"/>
    </source>
</evidence>